<evidence type="ECO:0000259" key="8">
    <source>
        <dbReference type="Pfam" id="PF04239"/>
    </source>
</evidence>
<feature type="transmembrane region" description="Helical" evidence="7">
    <location>
        <begin position="36"/>
        <end position="55"/>
    </location>
</feature>
<feature type="transmembrane region" description="Helical" evidence="7">
    <location>
        <begin position="6"/>
        <end position="24"/>
    </location>
</feature>
<dbReference type="Pfam" id="PF07870">
    <property type="entry name" value="DUF1657"/>
    <property type="match status" value="1"/>
</dbReference>
<dbReference type="InterPro" id="IPR007353">
    <property type="entry name" value="DUF421"/>
</dbReference>
<comment type="subcellular location">
    <subcellularLocation>
        <location evidence="1">Cell membrane</location>
        <topology evidence="1">Multi-pass membrane protein</topology>
    </subcellularLocation>
</comment>
<evidence type="ECO:0000256" key="3">
    <source>
        <dbReference type="ARBA" id="ARBA00022475"/>
    </source>
</evidence>
<dbReference type="PANTHER" id="PTHR34582:SF7">
    <property type="entry name" value="UPF0702 TRANSMEMBRANE PROTEIN YDFS"/>
    <property type="match status" value="1"/>
</dbReference>
<organism evidence="9 10">
    <name type="scientific">Clostridium kluyveri (strain NBRC 12016)</name>
    <dbReference type="NCBI Taxonomy" id="583346"/>
    <lineage>
        <taxon>Bacteria</taxon>
        <taxon>Bacillati</taxon>
        <taxon>Bacillota</taxon>
        <taxon>Clostridia</taxon>
        <taxon>Eubacteriales</taxon>
        <taxon>Clostridiaceae</taxon>
        <taxon>Clostridium</taxon>
    </lineage>
</organism>
<evidence type="ECO:0000256" key="2">
    <source>
        <dbReference type="ARBA" id="ARBA00006448"/>
    </source>
</evidence>
<dbReference type="InterPro" id="IPR012452">
    <property type="entry name" value="DUF1657"/>
</dbReference>
<dbReference type="Gene3D" id="3.30.240.20">
    <property type="entry name" value="bsu07140 like domains"/>
    <property type="match status" value="2"/>
</dbReference>
<keyword evidence="4 7" id="KW-0812">Transmembrane</keyword>
<dbReference type="Proteomes" id="UP000007969">
    <property type="component" value="Chromosome"/>
</dbReference>
<dbReference type="PANTHER" id="PTHR34582">
    <property type="entry name" value="UPF0702 TRANSMEMBRANE PROTEIN YCAP"/>
    <property type="match status" value="1"/>
</dbReference>
<keyword evidence="5 7" id="KW-1133">Transmembrane helix</keyword>
<dbReference type="InterPro" id="IPR023090">
    <property type="entry name" value="UPF0702_alpha/beta_dom_sf"/>
</dbReference>
<proteinExistence type="inferred from homology"/>
<gene>
    <name evidence="9" type="ordered locus">CKR_1482</name>
</gene>
<evidence type="ECO:0000256" key="7">
    <source>
        <dbReference type="SAM" id="Phobius"/>
    </source>
</evidence>
<keyword evidence="3" id="KW-1003">Cell membrane</keyword>
<dbReference type="GO" id="GO:0005886">
    <property type="term" value="C:plasma membrane"/>
    <property type="evidence" value="ECO:0007669"/>
    <property type="project" value="UniProtKB-SubCell"/>
</dbReference>
<dbReference type="Pfam" id="PF04239">
    <property type="entry name" value="DUF421"/>
    <property type="match status" value="1"/>
</dbReference>
<evidence type="ECO:0000313" key="9">
    <source>
        <dbReference type="EMBL" id="BAH06533.1"/>
    </source>
</evidence>
<feature type="transmembrane region" description="Helical" evidence="7">
    <location>
        <begin position="61"/>
        <end position="82"/>
    </location>
</feature>
<comment type="similarity">
    <text evidence="2">Belongs to the UPF0702 family.</text>
</comment>
<accession>B9E208</accession>
<dbReference type="HOGENOM" id="CLU_077149_0_0_9"/>
<evidence type="ECO:0000256" key="6">
    <source>
        <dbReference type="ARBA" id="ARBA00023136"/>
    </source>
</evidence>
<evidence type="ECO:0000256" key="4">
    <source>
        <dbReference type="ARBA" id="ARBA00022692"/>
    </source>
</evidence>
<name>B9E208_CLOK1</name>
<protein>
    <recommendedName>
        <fullName evidence="8">YetF C-terminal domain-containing protein</fullName>
    </recommendedName>
</protein>
<evidence type="ECO:0000256" key="1">
    <source>
        <dbReference type="ARBA" id="ARBA00004651"/>
    </source>
</evidence>
<reference evidence="10" key="1">
    <citation type="submission" date="2005-09" db="EMBL/GenBank/DDBJ databases">
        <title>Complete genome sequence of Clostridium kluyveri and comparative genomics of Clostridia species.</title>
        <authorList>
            <person name="Inui M."/>
            <person name="Nonaka H."/>
            <person name="Shinoda Y."/>
            <person name="Ikenaga Y."/>
            <person name="Abe M."/>
            <person name="Naito K."/>
            <person name="Vertes A.A."/>
            <person name="Yukawa H."/>
        </authorList>
    </citation>
    <scope>NUCLEOTIDE SEQUENCE [LARGE SCALE GENOMIC DNA]</scope>
    <source>
        <strain evidence="10">NBRC 12016</strain>
    </source>
</reference>
<keyword evidence="6 7" id="KW-0472">Membrane</keyword>
<evidence type="ECO:0000256" key="5">
    <source>
        <dbReference type="ARBA" id="ARBA00022989"/>
    </source>
</evidence>
<evidence type="ECO:0000313" key="10">
    <source>
        <dbReference type="Proteomes" id="UP000007969"/>
    </source>
</evidence>
<dbReference type="EMBL" id="AP009049">
    <property type="protein sequence ID" value="BAH06533.1"/>
    <property type="molecule type" value="Genomic_DNA"/>
</dbReference>
<dbReference type="AlphaFoldDB" id="B9E208"/>
<feature type="domain" description="YetF C-terminal" evidence="8">
    <location>
        <begin position="84"/>
        <end position="216"/>
    </location>
</feature>
<sequence>MYMKPWIAILVKSILLFFISIAFIRIMGKKHSARMNAFNFINYSVIAILVALISVNVINNWVWGMLALGVWFLLPIALDYICMKSKVIYDLINGKELVVIKEGKVMEENLGKIRYSGEDLLRELRFKNIFNLADVEFAVMESTGDMNVVLKSDKKPVTAKDLGIQVAPEGAPQTVILDGNIINESLSNLGLNQGWLNTQLELLGVYLDNVFIGQVNSKGELYVDLFDDVIEVPKCNVREMLYANLEKAQSDLMSFGLETEDEKLKNSYEKDSIILKNVLEELKPYLLR</sequence>
<dbReference type="KEGG" id="ckr:CKR_1482"/>